<dbReference type="Proteomes" id="UP000252893">
    <property type="component" value="Unassembled WGS sequence"/>
</dbReference>
<proteinExistence type="predicted"/>
<accession>A0A366E8M7</accession>
<reference evidence="2 3" key="1">
    <citation type="submission" date="2018-06" db="EMBL/GenBank/DDBJ databases">
        <title>Genomic Encyclopedia of Type Strains, Phase IV (KMG-IV): sequencing the most valuable type-strain genomes for metagenomic binning, comparative biology and taxonomic classification.</title>
        <authorList>
            <person name="Goeker M."/>
        </authorList>
    </citation>
    <scope>NUCLEOTIDE SEQUENCE [LARGE SCALE GENOMIC DNA]</scope>
    <source>
        <strain evidence="2 3">DSM 25619</strain>
    </source>
</reference>
<keyword evidence="3" id="KW-1185">Reference proteome</keyword>
<dbReference type="OrthoDB" id="1633386at2"/>
<organism evidence="2 3">
    <name type="scientific">Pseudochrobactrum asaccharolyticum</name>
    <dbReference type="NCBI Taxonomy" id="354351"/>
    <lineage>
        <taxon>Bacteria</taxon>
        <taxon>Pseudomonadati</taxon>
        <taxon>Pseudomonadota</taxon>
        <taxon>Alphaproteobacteria</taxon>
        <taxon>Hyphomicrobiales</taxon>
        <taxon>Brucellaceae</taxon>
        <taxon>Pseudochrobactrum</taxon>
    </lineage>
</organism>
<evidence type="ECO:0000259" key="1">
    <source>
        <dbReference type="Pfam" id="PF09356"/>
    </source>
</evidence>
<protein>
    <submittedName>
        <fullName evidence="2">Putative phage protein (TIGR02218 family)</fullName>
    </submittedName>
</protein>
<evidence type="ECO:0000313" key="2">
    <source>
        <dbReference type="EMBL" id="RBO98726.1"/>
    </source>
</evidence>
<sequence length="295" mass="31965">MLTLAPEFESHLQGDVTTHCFAWILRRKDGAVFGFCDHDKSLPVKGINCFPQSGVNGSEAGSQMGLSVDSSEIEGALTSDMLSDADIERGLYDGATVETYLVNWAQPQQFVLLRSSVIGKITRSGMKFIAELKSSAALLDRVFGRRAKRGCDAEFADRRCGINPADPRYAGAGIVEVVNGQDVIVSGLSAFATHWFERGRITWASGQNKGSANSIVSHLRQGEAASLILQDLPVYDIQVGDHFRILAGCDKSFQQCRDRFANHENFRGFPHIPGNDAAYSFAGGEGNFDGGVLVP</sequence>
<evidence type="ECO:0000313" key="3">
    <source>
        <dbReference type="Proteomes" id="UP000252893"/>
    </source>
</evidence>
<comment type="caution">
    <text evidence="2">The sequence shown here is derived from an EMBL/GenBank/DDBJ whole genome shotgun (WGS) entry which is preliminary data.</text>
</comment>
<dbReference type="Pfam" id="PF09356">
    <property type="entry name" value="Phage_BR0599"/>
    <property type="match status" value="1"/>
</dbReference>
<dbReference type="InterPro" id="IPR018964">
    <property type="entry name" value="Phage_phiJL001_Gp84_C"/>
</dbReference>
<dbReference type="EMBL" id="QNRH01000001">
    <property type="protein sequence ID" value="RBO98726.1"/>
    <property type="molecule type" value="Genomic_DNA"/>
</dbReference>
<dbReference type="Pfam" id="PF09931">
    <property type="entry name" value="Phage_phiJL001_Gp84_N"/>
    <property type="match status" value="1"/>
</dbReference>
<gene>
    <name evidence="2" type="ORF">DFR47_101326</name>
</gene>
<feature type="domain" description="Bacteriophage phiJL001 Gp84 C-terminal" evidence="1">
    <location>
        <begin position="195"/>
        <end position="276"/>
    </location>
</feature>
<name>A0A366E8M7_9HYPH</name>
<dbReference type="InterPro" id="IPR011928">
    <property type="entry name" value="Phage_phiJL001_Gp84"/>
</dbReference>
<dbReference type="RefSeq" id="WP_113942661.1">
    <property type="nucleotide sequence ID" value="NZ_JBHEEG010000003.1"/>
</dbReference>
<dbReference type="AlphaFoldDB" id="A0A366E8M7"/>
<dbReference type="NCBIfam" id="TIGR02218">
    <property type="entry name" value="phg_TIGR02218"/>
    <property type="match status" value="1"/>
</dbReference>